<keyword evidence="1" id="KW-1133">Transmembrane helix</keyword>
<keyword evidence="1" id="KW-0812">Transmembrane</keyword>
<comment type="caution">
    <text evidence="2">The sequence shown here is derived from an EMBL/GenBank/DDBJ whole genome shotgun (WGS) entry which is preliminary data.</text>
</comment>
<gene>
    <name evidence="2" type="ORF">JOC77_001859</name>
</gene>
<keyword evidence="3" id="KW-1185">Reference proteome</keyword>
<protein>
    <recommendedName>
        <fullName evidence="4">Group-specific protein</fullName>
    </recommendedName>
</protein>
<sequence length="83" mass="9664">MKSYIVFLFQTMVWSGYTLAEWLSNHDRMIYKITMFIIFCYLALIIGKTILKSNKRTLLITCTSLVCHGLITICLHSFIPLKV</sequence>
<organism evidence="2 3">
    <name type="scientific">Peribacillus deserti</name>
    <dbReference type="NCBI Taxonomy" id="673318"/>
    <lineage>
        <taxon>Bacteria</taxon>
        <taxon>Bacillati</taxon>
        <taxon>Bacillota</taxon>
        <taxon>Bacilli</taxon>
        <taxon>Bacillales</taxon>
        <taxon>Bacillaceae</taxon>
        <taxon>Peribacillus</taxon>
    </lineage>
</organism>
<feature type="transmembrane region" description="Helical" evidence="1">
    <location>
        <begin position="58"/>
        <end position="79"/>
    </location>
</feature>
<feature type="transmembrane region" description="Helical" evidence="1">
    <location>
        <begin position="30"/>
        <end position="51"/>
    </location>
</feature>
<dbReference type="Proteomes" id="UP000823486">
    <property type="component" value="Unassembled WGS sequence"/>
</dbReference>
<evidence type="ECO:0000256" key="1">
    <source>
        <dbReference type="SAM" id="Phobius"/>
    </source>
</evidence>
<accession>A0ABS2QHZ0</accession>
<proteinExistence type="predicted"/>
<dbReference type="EMBL" id="JAFBFI010000006">
    <property type="protein sequence ID" value="MBM7692429.1"/>
    <property type="molecule type" value="Genomic_DNA"/>
</dbReference>
<evidence type="ECO:0008006" key="4">
    <source>
        <dbReference type="Google" id="ProtNLM"/>
    </source>
</evidence>
<keyword evidence="1" id="KW-0472">Membrane</keyword>
<evidence type="ECO:0000313" key="3">
    <source>
        <dbReference type="Proteomes" id="UP000823486"/>
    </source>
</evidence>
<name>A0ABS2QHZ0_9BACI</name>
<reference evidence="2 3" key="1">
    <citation type="submission" date="2021-01" db="EMBL/GenBank/DDBJ databases">
        <title>Genomic Encyclopedia of Type Strains, Phase IV (KMG-IV): sequencing the most valuable type-strain genomes for metagenomic binning, comparative biology and taxonomic classification.</title>
        <authorList>
            <person name="Goeker M."/>
        </authorList>
    </citation>
    <scope>NUCLEOTIDE SEQUENCE [LARGE SCALE GENOMIC DNA]</scope>
    <source>
        <strain evidence="2 3">DSM 105482</strain>
    </source>
</reference>
<dbReference type="RefSeq" id="WP_204541956.1">
    <property type="nucleotide sequence ID" value="NZ_JAFBFI010000006.1"/>
</dbReference>
<evidence type="ECO:0000313" key="2">
    <source>
        <dbReference type="EMBL" id="MBM7692429.1"/>
    </source>
</evidence>